<evidence type="ECO:0000256" key="2">
    <source>
        <dbReference type="ARBA" id="ARBA00022448"/>
    </source>
</evidence>
<feature type="transmembrane region" description="Helical" evidence="3">
    <location>
        <begin position="258"/>
        <end position="276"/>
    </location>
</feature>
<comment type="similarity">
    <text evidence="1">Belongs to the FAD-binding monooxygenase family.</text>
</comment>
<comment type="caution">
    <text evidence="4">The sequence shown here is derived from an EMBL/GenBank/DDBJ whole genome shotgun (WGS) entry which is preliminary data.</text>
</comment>
<dbReference type="InterPro" id="IPR036259">
    <property type="entry name" value="MFS_trans_sf"/>
</dbReference>
<dbReference type="Pfam" id="PF06609">
    <property type="entry name" value="TRI12"/>
    <property type="match status" value="1"/>
</dbReference>
<dbReference type="InterPro" id="IPR036188">
    <property type="entry name" value="FAD/NAD-bd_sf"/>
</dbReference>
<keyword evidence="3" id="KW-0472">Membrane</keyword>
<dbReference type="OrthoDB" id="4139357at2759"/>
<dbReference type="GO" id="GO:0022857">
    <property type="term" value="F:transmembrane transporter activity"/>
    <property type="evidence" value="ECO:0007669"/>
    <property type="project" value="InterPro"/>
</dbReference>
<feature type="transmembrane region" description="Helical" evidence="3">
    <location>
        <begin position="432"/>
        <end position="452"/>
    </location>
</feature>
<evidence type="ECO:0000313" key="5">
    <source>
        <dbReference type="Proteomes" id="UP000249619"/>
    </source>
</evidence>
<evidence type="ECO:0000313" key="4">
    <source>
        <dbReference type="EMBL" id="RAR00345.1"/>
    </source>
</evidence>
<dbReference type="Gene3D" id="3.50.50.60">
    <property type="entry name" value="FAD/NAD(P)-binding domain"/>
    <property type="match status" value="1"/>
</dbReference>
<sequence>MIKLGLNPKETRYTYFQALVVLLFSRRQQEHMARHPDYYHKIRKTLESEANSKYLFTLRDSPSQATALVKFQNHMKERLAGRPDLFEAIIPTFASGCRRLTPGPRYLESLQENNVTFCNKAIQEFNSTGLKIETREQIDLDIVICATGYDVQAPPTFTVTGRDGKTLKKRWKPLPKSYLAVVVDKFPNFFIIGGPNSGLGSSSLLSVLEAQGDYAVKIVRKLQKESYATFEVRPERVADFSKYIDEYFKRTVYTDKSVSFGPAIALGFTCIASIVVPVTNDLGADVDLAWVVGAWSLSSACSFSLARPLSDIFGRRKLILRGQFVVTIVEALALAGTAVFYRPTSRPRVATSPLFPSKLFKMWRGFVVLLIRLFISGMNYHAMAALLPQGSLFMFTTDNIEVGLLSLLMNLITTVVGVIIPITAHKLGHIKWLYVSGMALQAIFLGASATIVNPKNMWGWAFVPAFGVPMFVMVTILGYAIASLHILHSHLGVAMGLLGTFRSAGGGVRNAIFNTVFQDKFREYAREEISKAALTNRLDPADLRVIIPGAIALNLSIPHTLDSIQDMTPAIEATLRTAVEDPKPYMTNHVQSAMDHNVDEKLHVKDISNQERIEDMDIDTTRESRTIG</sequence>
<dbReference type="EMBL" id="QGDH01000387">
    <property type="protein sequence ID" value="RAR00345.1"/>
    <property type="molecule type" value="Genomic_DNA"/>
</dbReference>
<dbReference type="SUPFAM" id="SSF51905">
    <property type="entry name" value="FAD/NAD(P)-binding domain"/>
    <property type="match status" value="1"/>
</dbReference>
<protein>
    <submittedName>
        <fullName evidence="4">Transmembrane efflux protein</fullName>
    </submittedName>
</protein>
<keyword evidence="3" id="KW-1133">Transmembrane helix</keyword>
<gene>
    <name evidence="4" type="ORF">DDE83_009120</name>
</gene>
<evidence type="ECO:0000256" key="1">
    <source>
        <dbReference type="ARBA" id="ARBA00010139"/>
    </source>
</evidence>
<dbReference type="AlphaFoldDB" id="A0A364MRF5"/>
<feature type="transmembrane region" description="Helical" evidence="3">
    <location>
        <begin position="318"/>
        <end position="341"/>
    </location>
</feature>
<feature type="transmembrane region" description="Helical" evidence="3">
    <location>
        <begin position="458"/>
        <end position="482"/>
    </location>
</feature>
<dbReference type="PANTHER" id="PTHR42877:SF7">
    <property type="entry name" value="FLAVIN-BINDING MONOOXYGENASE-RELATED"/>
    <property type="match status" value="1"/>
</dbReference>
<feature type="transmembrane region" description="Helical" evidence="3">
    <location>
        <begin position="288"/>
        <end position="306"/>
    </location>
</feature>
<evidence type="ECO:0000256" key="3">
    <source>
        <dbReference type="SAM" id="Phobius"/>
    </source>
</evidence>
<dbReference type="SUPFAM" id="SSF103473">
    <property type="entry name" value="MFS general substrate transporter"/>
    <property type="match status" value="2"/>
</dbReference>
<keyword evidence="2" id="KW-0813">Transport</keyword>
<accession>A0A364MRF5</accession>
<dbReference type="Proteomes" id="UP000249619">
    <property type="component" value="Unassembled WGS sequence"/>
</dbReference>
<name>A0A364MRF5_STELY</name>
<reference evidence="5" key="1">
    <citation type="submission" date="2018-05" db="EMBL/GenBank/DDBJ databases">
        <title>Draft genome sequence of Stemphylium lycopersici strain CIDEFI 213.</title>
        <authorList>
            <person name="Medina R."/>
            <person name="Franco M.E.E."/>
            <person name="Lucentini C.G."/>
            <person name="Saparrat M.C.N."/>
            <person name="Balatti P.A."/>
        </authorList>
    </citation>
    <scope>NUCLEOTIDE SEQUENCE [LARGE SCALE GENOMIC DNA]</scope>
    <source>
        <strain evidence="5">CIDEFI 213</strain>
    </source>
</reference>
<feature type="transmembrane region" description="Helical" evidence="3">
    <location>
        <begin position="362"/>
        <end position="382"/>
    </location>
</feature>
<organism evidence="4 5">
    <name type="scientific">Stemphylium lycopersici</name>
    <name type="common">Tomato gray leaf spot disease fungus</name>
    <name type="synonym">Thyrospora lycopersici</name>
    <dbReference type="NCBI Taxonomy" id="183478"/>
    <lineage>
        <taxon>Eukaryota</taxon>
        <taxon>Fungi</taxon>
        <taxon>Dikarya</taxon>
        <taxon>Ascomycota</taxon>
        <taxon>Pezizomycotina</taxon>
        <taxon>Dothideomycetes</taxon>
        <taxon>Pleosporomycetidae</taxon>
        <taxon>Pleosporales</taxon>
        <taxon>Pleosporineae</taxon>
        <taxon>Pleosporaceae</taxon>
        <taxon>Stemphylium</taxon>
    </lineage>
</organism>
<dbReference type="PANTHER" id="PTHR42877">
    <property type="entry name" value="L-ORNITHINE N(5)-MONOOXYGENASE-RELATED"/>
    <property type="match status" value="1"/>
</dbReference>
<keyword evidence="3 4" id="KW-0812">Transmembrane</keyword>
<dbReference type="InterPro" id="IPR010573">
    <property type="entry name" value="MFS_Str1/Tri12-like"/>
</dbReference>
<keyword evidence="5" id="KW-1185">Reference proteome</keyword>
<dbReference type="InterPro" id="IPR051209">
    <property type="entry name" value="FAD-bind_Monooxygenase_sf"/>
</dbReference>
<feature type="transmembrane region" description="Helical" evidence="3">
    <location>
        <begin position="402"/>
        <end position="420"/>
    </location>
</feature>
<proteinExistence type="inferred from homology"/>